<evidence type="ECO:0000259" key="11">
    <source>
        <dbReference type="PROSITE" id="PS51192"/>
    </source>
</evidence>
<dbReference type="PANTHER" id="PTHR24031">
    <property type="entry name" value="RNA HELICASE"/>
    <property type="match status" value="1"/>
</dbReference>
<sequence length="554" mass="58758">MPPPPGVSEGQPFASMQGKLHPDLLAALNQLGYETMSPVQSRVLNELPTFKDDCLVQAKTGTGKTIAFLLPALHTLLTERARAPRGNVSVLVLSPTRELASQIAKECDSLTQKKISCHVAVGGTSKEKDLKRFLSPSEDPKLLAATPGRLQDYLSDPAVASKFANLQTVILDEADTMLDSGFINDLKKILRILPSKAANGWQGMCFSATMPPSVHDVLHHVLRPGCLQISTIDKNETPTVDKIPQFHLVVPSITDTIPGALGILKEELGMSPDGKLKAIIFSSTARGANLMYEIFKDLPGLNLPAFQMHSRMTQASRTKVTMLFKEATSGLLFASDVVGRGMDFPNVGLVVQMGVPSSAEQYVHRVGRTGRAGTSGRAVIVLTKLESNFLSQNRSLPVSPYALANSPAMAPLLARIAQVDPTLKAQAYSAFLGYNKDQAKRVLKTDVAEVVRIANEWVQNSLGYGPEPPAMEAKTIGKMGLKGVPGIRIAPKSRGGSGGRGGGGGGRGGGGPRRDGMKASSPTMGGGVQKNRWSGRGSQASRGGRGGRGGRGSD</sequence>
<keyword evidence="2" id="KW-0698">rRNA processing</keyword>
<evidence type="ECO:0000256" key="5">
    <source>
        <dbReference type="ARBA" id="ARBA00022806"/>
    </source>
</evidence>
<name>A0A9P4HNP8_9PEZI</name>
<dbReference type="PROSITE" id="PS51194">
    <property type="entry name" value="HELICASE_CTER"/>
    <property type="match status" value="1"/>
</dbReference>
<keyword evidence="15" id="KW-1185">Reference proteome</keyword>
<dbReference type="Pfam" id="PF00271">
    <property type="entry name" value="Helicase_C"/>
    <property type="match status" value="1"/>
</dbReference>
<protein>
    <recommendedName>
        <fullName evidence="9">ATP-dependent RNA helicase</fullName>
        <ecNumber evidence="9">3.6.4.13</ecNumber>
    </recommendedName>
</protein>
<dbReference type="Gene3D" id="3.40.50.300">
    <property type="entry name" value="P-loop containing nucleotide triphosphate hydrolases"/>
    <property type="match status" value="2"/>
</dbReference>
<evidence type="ECO:0000256" key="8">
    <source>
        <dbReference type="PROSITE-ProRule" id="PRU00552"/>
    </source>
</evidence>
<dbReference type="SUPFAM" id="SSF52540">
    <property type="entry name" value="P-loop containing nucleoside triphosphate hydrolases"/>
    <property type="match status" value="1"/>
</dbReference>
<feature type="compositionally biased region" description="Low complexity" evidence="10">
    <location>
        <begin position="532"/>
        <end position="542"/>
    </location>
</feature>
<comment type="subcellular location">
    <subcellularLocation>
        <location evidence="1">Nucleus</location>
        <location evidence="1">Nucleolus</location>
    </subcellularLocation>
</comment>
<keyword evidence="5 9" id="KW-0347">Helicase</keyword>
<evidence type="ECO:0000256" key="9">
    <source>
        <dbReference type="RuleBase" id="RU365068"/>
    </source>
</evidence>
<evidence type="ECO:0000256" key="1">
    <source>
        <dbReference type="ARBA" id="ARBA00004604"/>
    </source>
</evidence>
<dbReference type="InterPro" id="IPR014001">
    <property type="entry name" value="Helicase_ATP-bd"/>
</dbReference>
<dbReference type="SMART" id="SM00490">
    <property type="entry name" value="HELICc"/>
    <property type="match status" value="1"/>
</dbReference>
<dbReference type="InterPro" id="IPR014014">
    <property type="entry name" value="RNA_helicase_DEAD_Q_motif"/>
</dbReference>
<dbReference type="GO" id="GO:0006364">
    <property type="term" value="P:rRNA processing"/>
    <property type="evidence" value="ECO:0007669"/>
    <property type="project" value="UniProtKB-KW"/>
</dbReference>
<evidence type="ECO:0000313" key="14">
    <source>
        <dbReference type="EMBL" id="KAF2084142.1"/>
    </source>
</evidence>
<keyword evidence="7 9" id="KW-0694">RNA-binding</keyword>
<dbReference type="GO" id="GO:0016787">
    <property type="term" value="F:hydrolase activity"/>
    <property type="evidence" value="ECO:0007669"/>
    <property type="project" value="UniProtKB-KW"/>
</dbReference>
<dbReference type="GO" id="GO:0003724">
    <property type="term" value="F:RNA helicase activity"/>
    <property type="evidence" value="ECO:0007669"/>
    <property type="project" value="UniProtKB-EC"/>
</dbReference>
<dbReference type="PROSITE" id="PS51195">
    <property type="entry name" value="Q_MOTIF"/>
    <property type="match status" value="1"/>
</dbReference>
<dbReference type="EC" id="3.6.4.13" evidence="9"/>
<dbReference type="InterPro" id="IPR011545">
    <property type="entry name" value="DEAD/DEAH_box_helicase_dom"/>
</dbReference>
<dbReference type="Proteomes" id="UP000799776">
    <property type="component" value="Unassembled WGS sequence"/>
</dbReference>
<evidence type="ECO:0000259" key="13">
    <source>
        <dbReference type="PROSITE" id="PS51195"/>
    </source>
</evidence>
<keyword evidence="4 9" id="KW-0378">Hydrolase</keyword>
<dbReference type="GO" id="GO:0003723">
    <property type="term" value="F:RNA binding"/>
    <property type="evidence" value="ECO:0007669"/>
    <property type="project" value="UniProtKB-UniRule"/>
</dbReference>
<comment type="caution">
    <text evidence="14">The sequence shown here is derived from an EMBL/GenBank/DDBJ whole genome shotgun (WGS) entry which is preliminary data.</text>
</comment>
<gene>
    <name evidence="14" type="ORF">K490DRAFT_49819</name>
</gene>
<feature type="domain" description="Helicase ATP-binding" evidence="11">
    <location>
        <begin position="45"/>
        <end position="228"/>
    </location>
</feature>
<evidence type="ECO:0000259" key="12">
    <source>
        <dbReference type="PROSITE" id="PS51194"/>
    </source>
</evidence>
<dbReference type="PROSITE" id="PS51192">
    <property type="entry name" value="HELICASE_ATP_BIND_1"/>
    <property type="match status" value="1"/>
</dbReference>
<evidence type="ECO:0000256" key="3">
    <source>
        <dbReference type="ARBA" id="ARBA00022741"/>
    </source>
</evidence>
<dbReference type="Pfam" id="PF00270">
    <property type="entry name" value="DEAD"/>
    <property type="match status" value="1"/>
</dbReference>
<reference evidence="14" key="1">
    <citation type="journal article" date="2020" name="Stud. Mycol.">
        <title>101 Dothideomycetes genomes: a test case for predicting lifestyles and emergence of pathogens.</title>
        <authorList>
            <person name="Haridas S."/>
            <person name="Albert R."/>
            <person name="Binder M."/>
            <person name="Bloem J."/>
            <person name="Labutti K."/>
            <person name="Salamov A."/>
            <person name="Andreopoulos B."/>
            <person name="Baker S."/>
            <person name="Barry K."/>
            <person name="Bills G."/>
            <person name="Bluhm B."/>
            <person name="Cannon C."/>
            <person name="Castanera R."/>
            <person name="Culley D."/>
            <person name="Daum C."/>
            <person name="Ezra D."/>
            <person name="Gonzalez J."/>
            <person name="Henrissat B."/>
            <person name="Kuo A."/>
            <person name="Liang C."/>
            <person name="Lipzen A."/>
            <person name="Lutzoni F."/>
            <person name="Magnuson J."/>
            <person name="Mondo S."/>
            <person name="Nolan M."/>
            <person name="Ohm R."/>
            <person name="Pangilinan J."/>
            <person name="Park H.-J."/>
            <person name="Ramirez L."/>
            <person name="Alfaro M."/>
            <person name="Sun H."/>
            <person name="Tritt A."/>
            <person name="Yoshinaga Y."/>
            <person name="Zwiers L.-H."/>
            <person name="Turgeon B."/>
            <person name="Goodwin S."/>
            <person name="Spatafora J."/>
            <person name="Crous P."/>
            <person name="Grigoriev I."/>
        </authorList>
    </citation>
    <scope>NUCLEOTIDE SEQUENCE</scope>
    <source>
        <strain evidence="14">CBS 121410</strain>
    </source>
</reference>
<dbReference type="OrthoDB" id="193716at2759"/>
<evidence type="ECO:0000256" key="7">
    <source>
        <dbReference type="ARBA" id="ARBA00022884"/>
    </source>
</evidence>
<evidence type="ECO:0000256" key="6">
    <source>
        <dbReference type="ARBA" id="ARBA00022840"/>
    </source>
</evidence>
<dbReference type="AlphaFoldDB" id="A0A9P4HNP8"/>
<dbReference type="CDD" id="cd17964">
    <property type="entry name" value="DEADc_MSS116"/>
    <property type="match status" value="1"/>
</dbReference>
<proteinExistence type="inferred from homology"/>
<evidence type="ECO:0000256" key="4">
    <source>
        <dbReference type="ARBA" id="ARBA00022801"/>
    </source>
</evidence>
<dbReference type="CDD" id="cd18787">
    <property type="entry name" value="SF2_C_DEAD"/>
    <property type="match status" value="1"/>
</dbReference>
<comment type="domain">
    <text evidence="9">The Q motif is unique to and characteristic of the DEAD box family of RNA helicases and controls ATP binding and hydrolysis.</text>
</comment>
<comment type="catalytic activity">
    <reaction evidence="9">
        <text>ATP + H2O = ADP + phosphate + H(+)</text>
        <dbReference type="Rhea" id="RHEA:13065"/>
        <dbReference type="ChEBI" id="CHEBI:15377"/>
        <dbReference type="ChEBI" id="CHEBI:15378"/>
        <dbReference type="ChEBI" id="CHEBI:30616"/>
        <dbReference type="ChEBI" id="CHEBI:43474"/>
        <dbReference type="ChEBI" id="CHEBI:456216"/>
        <dbReference type="EC" id="3.6.4.13"/>
    </reaction>
</comment>
<feature type="compositionally biased region" description="Gly residues" evidence="10">
    <location>
        <begin position="495"/>
        <end position="511"/>
    </location>
</feature>
<feature type="compositionally biased region" description="Gly residues" evidence="10">
    <location>
        <begin position="543"/>
        <end position="554"/>
    </location>
</feature>
<keyword evidence="6 9" id="KW-0067">ATP-binding</keyword>
<dbReference type="SMART" id="SM00487">
    <property type="entry name" value="DEXDc"/>
    <property type="match status" value="1"/>
</dbReference>
<evidence type="ECO:0000256" key="2">
    <source>
        <dbReference type="ARBA" id="ARBA00022552"/>
    </source>
</evidence>
<evidence type="ECO:0000256" key="10">
    <source>
        <dbReference type="SAM" id="MobiDB-lite"/>
    </source>
</evidence>
<comment type="function">
    <text evidence="9">RNA helicase.</text>
</comment>
<dbReference type="EMBL" id="ML978745">
    <property type="protein sequence ID" value="KAF2084142.1"/>
    <property type="molecule type" value="Genomic_DNA"/>
</dbReference>
<feature type="domain" description="Helicase C-terminal" evidence="12">
    <location>
        <begin position="256"/>
        <end position="417"/>
    </location>
</feature>
<dbReference type="GO" id="GO:0005524">
    <property type="term" value="F:ATP binding"/>
    <property type="evidence" value="ECO:0007669"/>
    <property type="project" value="UniProtKB-UniRule"/>
</dbReference>
<feature type="domain" description="DEAD-box RNA helicase Q" evidence="13">
    <location>
        <begin position="13"/>
        <end position="41"/>
    </location>
</feature>
<dbReference type="InterPro" id="IPR001650">
    <property type="entry name" value="Helicase_C-like"/>
</dbReference>
<evidence type="ECO:0000313" key="15">
    <source>
        <dbReference type="Proteomes" id="UP000799776"/>
    </source>
</evidence>
<feature type="region of interest" description="Disordered" evidence="10">
    <location>
        <begin position="484"/>
        <end position="554"/>
    </location>
</feature>
<keyword evidence="3 9" id="KW-0547">Nucleotide-binding</keyword>
<dbReference type="GO" id="GO:0005730">
    <property type="term" value="C:nucleolus"/>
    <property type="evidence" value="ECO:0007669"/>
    <property type="project" value="UniProtKB-SubCell"/>
</dbReference>
<comment type="similarity">
    <text evidence="9">Belongs to the DEAD box helicase family.</text>
</comment>
<accession>A0A9P4HNP8</accession>
<feature type="short sequence motif" description="Q motif" evidence="8">
    <location>
        <begin position="13"/>
        <end position="41"/>
    </location>
</feature>
<organism evidence="14 15">
    <name type="scientific">Saccharata proteae CBS 121410</name>
    <dbReference type="NCBI Taxonomy" id="1314787"/>
    <lineage>
        <taxon>Eukaryota</taxon>
        <taxon>Fungi</taxon>
        <taxon>Dikarya</taxon>
        <taxon>Ascomycota</taxon>
        <taxon>Pezizomycotina</taxon>
        <taxon>Dothideomycetes</taxon>
        <taxon>Dothideomycetes incertae sedis</taxon>
        <taxon>Botryosphaeriales</taxon>
        <taxon>Saccharataceae</taxon>
        <taxon>Saccharata</taxon>
    </lineage>
</organism>
<dbReference type="InterPro" id="IPR027417">
    <property type="entry name" value="P-loop_NTPase"/>
</dbReference>